<accession>A0A2N8ZDH3</accession>
<protein>
    <recommendedName>
        <fullName evidence="3">Pilus assembly protein CpaE</fullName>
    </recommendedName>
</protein>
<dbReference type="SUPFAM" id="SSF52172">
    <property type="entry name" value="CheY-like"/>
    <property type="match status" value="1"/>
</dbReference>
<dbReference type="RefSeq" id="WP_102522534.1">
    <property type="nucleotide sequence ID" value="NZ_LT960611.1"/>
</dbReference>
<gene>
    <name evidence="1" type="ORF">VTAP4600_A1978</name>
</gene>
<organism evidence="1 2">
    <name type="scientific">Vibrio tapetis subsp. tapetis</name>
    <dbReference type="NCBI Taxonomy" id="1671868"/>
    <lineage>
        <taxon>Bacteria</taxon>
        <taxon>Pseudomonadati</taxon>
        <taxon>Pseudomonadota</taxon>
        <taxon>Gammaproteobacteria</taxon>
        <taxon>Vibrionales</taxon>
        <taxon>Vibrionaceae</taxon>
        <taxon>Vibrio</taxon>
    </lineage>
</organism>
<dbReference type="Proteomes" id="UP000235828">
    <property type="component" value="Chromosome A"/>
</dbReference>
<dbReference type="Gene3D" id="3.40.50.2300">
    <property type="match status" value="1"/>
</dbReference>
<dbReference type="InterPro" id="IPR027417">
    <property type="entry name" value="P-loop_NTPase"/>
</dbReference>
<evidence type="ECO:0000313" key="2">
    <source>
        <dbReference type="Proteomes" id="UP000235828"/>
    </source>
</evidence>
<dbReference type="EMBL" id="LT960611">
    <property type="protein sequence ID" value="SON49957.1"/>
    <property type="molecule type" value="Genomic_DNA"/>
</dbReference>
<dbReference type="AlphaFoldDB" id="A0A2N8ZDH3"/>
<name>A0A2N8ZDH3_9VIBR</name>
<dbReference type="InterPro" id="IPR011006">
    <property type="entry name" value="CheY-like_superfamily"/>
</dbReference>
<sequence length="219" mass="23919">METNSSNMIVTGQTLSVSAYLTCDADKQKLAELLNQRNFDSQLHQGNSQKAMAYCREHAHTDIVLVELSEHENILSVAEALLSLCSVSTKLIVIAPDQGIDKYRALVALGVFDYLPTPLNHDAVMKVFKRIELGSELSSTRLNGTCIWGLKGGVGATTIASNIAWLLPNAHHRHTLAIDLDVQQGDLGLHLNQDNHGQLSGLLAYAQELDPLLLERSVV</sequence>
<reference evidence="1 2" key="1">
    <citation type="submission" date="2017-10" db="EMBL/GenBank/DDBJ databases">
        <authorList>
            <person name="Banno H."/>
            <person name="Chua N.-H."/>
        </authorList>
    </citation>
    <scope>NUCLEOTIDE SEQUENCE [LARGE SCALE GENOMIC DNA]</scope>
    <source>
        <strain evidence="1">Vibrio tapetis CECT4600</strain>
    </source>
</reference>
<evidence type="ECO:0000313" key="1">
    <source>
        <dbReference type="EMBL" id="SON49957.1"/>
    </source>
</evidence>
<dbReference type="SUPFAM" id="SSF52540">
    <property type="entry name" value="P-loop containing nucleoside triphosphate hydrolases"/>
    <property type="match status" value="1"/>
</dbReference>
<evidence type="ECO:0008006" key="3">
    <source>
        <dbReference type="Google" id="ProtNLM"/>
    </source>
</evidence>
<dbReference type="OrthoDB" id="5843369at2"/>
<keyword evidence="2" id="KW-1185">Reference proteome</keyword>
<dbReference type="KEGG" id="vta:A1978"/>
<dbReference type="Gene3D" id="3.40.50.300">
    <property type="entry name" value="P-loop containing nucleotide triphosphate hydrolases"/>
    <property type="match status" value="1"/>
</dbReference>
<proteinExistence type="predicted"/>